<feature type="transmembrane region" description="Helical" evidence="2">
    <location>
        <begin position="229"/>
        <end position="252"/>
    </location>
</feature>
<gene>
    <name evidence="3" type="ORF">PoB_002618500</name>
</gene>
<keyword evidence="4" id="KW-1185">Reference proteome</keyword>
<proteinExistence type="predicted"/>
<dbReference type="EMBL" id="BLXT01003014">
    <property type="protein sequence ID" value="GFN99679.1"/>
    <property type="molecule type" value="Genomic_DNA"/>
</dbReference>
<keyword evidence="2" id="KW-1133">Transmembrane helix</keyword>
<feature type="compositionally biased region" description="Basic and acidic residues" evidence="1">
    <location>
        <begin position="282"/>
        <end position="295"/>
    </location>
</feature>
<comment type="caution">
    <text evidence="3">The sequence shown here is derived from an EMBL/GenBank/DDBJ whole genome shotgun (WGS) entry which is preliminary data.</text>
</comment>
<evidence type="ECO:0000256" key="2">
    <source>
        <dbReference type="SAM" id="Phobius"/>
    </source>
</evidence>
<keyword evidence="2" id="KW-0812">Transmembrane</keyword>
<protein>
    <submittedName>
        <fullName evidence="3">FAD-linked oxidase</fullName>
    </submittedName>
</protein>
<keyword evidence="2" id="KW-0472">Membrane</keyword>
<name>A0AAV3ZV00_9GAST</name>
<dbReference type="AlphaFoldDB" id="A0AAV3ZV00"/>
<evidence type="ECO:0000313" key="4">
    <source>
        <dbReference type="Proteomes" id="UP000735302"/>
    </source>
</evidence>
<dbReference type="Proteomes" id="UP000735302">
    <property type="component" value="Unassembled WGS sequence"/>
</dbReference>
<sequence length="436" mass="50482">MATSKVLIQFLVLTLILSGSLEYNLRMYMDLRRPPFLLRVLFSEETAEELYRCLCSDMNVACNLTIKRRLVTRITIKEKTTNDLANHNPAYVCQVPETRSRYINNFSFVRQRKGEEYKNGCDNGITCQMYHINFANLKACNFPCINLQFNDADHVYISGRLDNQTSPEEGKCEPFTTSKPVAVRTQRLTTSESTTVENTKTIEITTSSLPSLAISSENQEGKNDNQLTFISTGVAVPAIIIVALVIVSFIWWKRKHMRSNASSMSNAKKESKSCKRPFSENSGHRDMANNVTEDRHFADQYEDMSPRTDMRQDTSHYPDTEYLNSGELREYEEISPRTGMRQDTSHYPDTEYLNSGELREYEDISPRTDMRQDTSQYPDTEYLNSGELREYEDISPRTDMRQDTGKYPQTEYLNLKAFRNYEETTCRMEMMKDTSQ</sequence>
<evidence type="ECO:0000313" key="3">
    <source>
        <dbReference type="EMBL" id="GFN99679.1"/>
    </source>
</evidence>
<evidence type="ECO:0000256" key="1">
    <source>
        <dbReference type="SAM" id="MobiDB-lite"/>
    </source>
</evidence>
<feature type="region of interest" description="Disordered" evidence="1">
    <location>
        <begin position="261"/>
        <end position="295"/>
    </location>
</feature>
<organism evidence="3 4">
    <name type="scientific">Plakobranchus ocellatus</name>
    <dbReference type="NCBI Taxonomy" id="259542"/>
    <lineage>
        <taxon>Eukaryota</taxon>
        <taxon>Metazoa</taxon>
        <taxon>Spiralia</taxon>
        <taxon>Lophotrochozoa</taxon>
        <taxon>Mollusca</taxon>
        <taxon>Gastropoda</taxon>
        <taxon>Heterobranchia</taxon>
        <taxon>Euthyneura</taxon>
        <taxon>Panpulmonata</taxon>
        <taxon>Sacoglossa</taxon>
        <taxon>Placobranchoidea</taxon>
        <taxon>Plakobranchidae</taxon>
        <taxon>Plakobranchus</taxon>
    </lineage>
</organism>
<accession>A0AAV3ZV00</accession>
<reference evidence="3 4" key="1">
    <citation type="journal article" date="2021" name="Elife">
        <title>Chloroplast acquisition without the gene transfer in kleptoplastic sea slugs, Plakobranchus ocellatus.</title>
        <authorList>
            <person name="Maeda T."/>
            <person name="Takahashi S."/>
            <person name="Yoshida T."/>
            <person name="Shimamura S."/>
            <person name="Takaki Y."/>
            <person name="Nagai Y."/>
            <person name="Toyoda A."/>
            <person name="Suzuki Y."/>
            <person name="Arimoto A."/>
            <person name="Ishii H."/>
            <person name="Satoh N."/>
            <person name="Nishiyama T."/>
            <person name="Hasebe M."/>
            <person name="Maruyama T."/>
            <person name="Minagawa J."/>
            <person name="Obokata J."/>
            <person name="Shigenobu S."/>
        </authorList>
    </citation>
    <scope>NUCLEOTIDE SEQUENCE [LARGE SCALE GENOMIC DNA]</scope>
</reference>